<name>A0AAV7K1H5_9METZ</name>
<evidence type="ECO:0000259" key="3">
    <source>
        <dbReference type="PROSITE" id="PS50020"/>
    </source>
</evidence>
<dbReference type="EMBL" id="JAKMXF010000233">
    <property type="protein sequence ID" value="KAI6654116.1"/>
    <property type="molecule type" value="Genomic_DNA"/>
</dbReference>
<dbReference type="InterPro" id="IPR045148">
    <property type="entry name" value="TCRG1-like"/>
</dbReference>
<dbReference type="SUPFAM" id="SSF51045">
    <property type="entry name" value="WW domain"/>
    <property type="match status" value="2"/>
</dbReference>
<feature type="region of interest" description="Disordered" evidence="2">
    <location>
        <begin position="377"/>
        <end position="733"/>
    </location>
</feature>
<feature type="compositionally biased region" description="Polar residues" evidence="2">
    <location>
        <begin position="662"/>
        <end position="676"/>
    </location>
</feature>
<evidence type="ECO:0000256" key="1">
    <source>
        <dbReference type="ARBA" id="ARBA00022737"/>
    </source>
</evidence>
<feature type="compositionally biased region" description="Basic and acidic residues" evidence="2">
    <location>
        <begin position="461"/>
        <end position="471"/>
    </location>
</feature>
<feature type="compositionally biased region" description="Pro residues" evidence="2">
    <location>
        <begin position="378"/>
        <end position="394"/>
    </location>
</feature>
<feature type="region of interest" description="Disordered" evidence="2">
    <location>
        <begin position="1020"/>
        <end position="1054"/>
    </location>
</feature>
<feature type="compositionally biased region" description="Polar residues" evidence="2">
    <location>
        <begin position="555"/>
        <end position="565"/>
    </location>
</feature>
<dbReference type="Gene3D" id="1.10.10.440">
    <property type="entry name" value="FF domain"/>
    <property type="match status" value="4"/>
</dbReference>
<evidence type="ECO:0000256" key="2">
    <source>
        <dbReference type="SAM" id="MobiDB-lite"/>
    </source>
</evidence>
<dbReference type="SMART" id="SM00456">
    <property type="entry name" value="WW"/>
    <property type="match status" value="2"/>
</dbReference>
<accession>A0AAV7K1H5</accession>
<comment type="caution">
    <text evidence="5">The sequence shown here is derived from an EMBL/GenBank/DDBJ whole genome shotgun (WGS) entry which is preliminary data.</text>
</comment>
<feature type="compositionally biased region" description="Basic and acidic residues" evidence="2">
    <location>
        <begin position="429"/>
        <end position="440"/>
    </location>
</feature>
<dbReference type="InterPro" id="IPR002713">
    <property type="entry name" value="FF_domain"/>
</dbReference>
<dbReference type="GO" id="GO:0005634">
    <property type="term" value="C:nucleus"/>
    <property type="evidence" value="ECO:0007669"/>
    <property type="project" value="TreeGrafter"/>
</dbReference>
<feature type="compositionally biased region" description="Pro residues" evidence="2">
    <location>
        <begin position="199"/>
        <end position="209"/>
    </location>
</feature>
<feature type="compositionally biased region" description="Low complexity" evidence="2">
    <location>
        <begin position="691"/>
        <end position="703"/>
    </location>
</feature>
<keyword evidence="6" id="KW-1185">Reference proteome</keyword>
<dbReference type="SUPFAM" id="SSF81698">
    <property type="entry name" value="FF domain"/>
    <property type="match status" value="3"/>
</dbReference>
<dbReference type="CDD" id="cd00201">
    <property type="entry name" value="WW"/>
    <property type="match status" value="1"/>
</dbReference>
<feature type="compositionally biased region" description="Pro residues" evidence="2">
    <location>
        <begin position="502"/>
        <end position="515"/>
    </location>
</feature>
<dbReference type="InterPro" id="IPR036020">
    <property type="entry name" value="WW_dom_sf"/>
</dbReference>
<dbReference type="Pfam" id="PF01846">
    <property type="entry name" value="FF"/>
    <property type="match status" value="2"/>
</dbReference>
<dbReference type="Gene3D" id="2.20.70.10">
    <property type="match status" value="2"/>
</dbReference>
<protein>
    <recommendedName>
        <fullName evidence="7">Transcription elongation regulator 1</fullName>
    </recommendedName>
</protein>
<feature type="compositionally biased region" description="Basic and acidic residues" evidence="2">
    <location>
        <begin position="942"/>
        <end position="953"/>
    </location>
</feature>
<evidence type="ECO:0000313" key="6">
    <source>
        <dbReference type="Proteomes" id="UP001165289"/>
    </source>
</evidence>
<feature type="compositionally biased region" description="Low complexity" evidence="2">
    <location>
        <begin position="623"/>
        <end position="632"/>
    </location>
</feature>
<evidence type="ECO:0000313" key="5">
    <source>
        <dbReference type="EMBL" id="KAI6654116.1"/>
    </source>
</evidence>
<feature type="domain" description="FF" evidence="4">
    <location>
        <begin position="1162"/>
        <end position="1216"/>
    </location>
</feature>
<feature type="domain" description="WW" evidence="3">
    <location>
        <begin position="889"/>
        <end position="922"/>
    </location>
</feature>
<gene>
    <name evidence="5" type="ORF">LOD99_2962</name>
</gene>
<dbReference type="PANTHER" id="PTHR15377">
    <property type="entry name" value="TRANSCRIPTION ELONGATION REGULATOR 1"/>
    <property type="match status" value="1"/>
</dbReference>
<dbReference type="InterPro" id="IPR001202">
    <property type="entry name" value="WW_dom"/>
</dbReference>
<organism evidence="5 6">
    <name type="scientific">Oopsacas minuta</name>
    <dbReference type="NCBI Taxonomy" id="111878"/>
    <lineage>
        <taxon>Eukaryota</taxon>
        <taxon>Metazoa</taxon>
        <taxon>Porifera</taxon>
        <taxon>Hexactinellida</taxon>
        <taxon>Hexasterophora</taxon>
        <taxon>Lyssacinosida</taxon>
        <taxon>Leucopsacidae</taxon>
        <taxon>Oopsacas</taxon>
    </lineage>
</organism>
<dbReference type="SMART" id="SM00441">
    <property type="entry name" value="FF"/>
    <property type="match status" value="5"/>
</dbReference>
<keyword evidence="1" id="KW-0677">Repeat</keyword>
<feature type="region of interest" description="Disordered" evidence="2">
    <location>
        <begin position="917"/>
        <end position="970"/>
    </location>
</feature>
<dbReference type="PANTHER" id="PTHR15377:SF3">
    <property type="entry name" value="WW DOMAIN-CONTAINING PROTEIN"/>
    <property type="match status" value="1"/>
</dbReference>
<proteinExistence type="predicted"/>
<dbReference type="InterPro" id="IPR036517">
    <property type="entry name" value="FF_domain_sf"/>
</dbReference>
<feature type="region of interest" description="Disordered" evidence="2">
    <location>
        <begin position="182"/>
        <end position="238"/>
    </location>
</feature>
<feature type="compositionally biased region" description="Pro residues" evidence="2">
    <location>
        <begin position="473"/>
        <end position="482"/>
    </location>
</feature>
<dbReference type="Proteomes" id="UP001165289">
    <property type="component" value="Unassembled WGS sequence"/>
</dbReference>
<dbReference type="PROSITE" id="PS50020">
    <property type="entry name" value="WW_DOMAIN_2"/>
    <property type="match status" value="1"/>
</dbReference>
<feature type="compositionally biased region" description="Pro residues" evidence="2">
    <location>
        <begin position="415"/>
        <end position="428"/>
    </location>
</feature>
<dbReference type="PROSITE" id="PS51676">
    <property type="entry name" value="FF"/>
    <property type="match status" value="2"/>
</dbReference>
<feature type="domain" description="FF" evidence="4">
    <location>
        <begin position="1094"/>
        <end position="1149"/>
    </location>
</feature>
<evidence type="ECO:0000259" key="4">
    <source>
        <dbReference type="PROSITE" id="PS51676"/>
    </source>
</evidence>
<sequence length="1482" mass="169138">MSSDTQTSETEDEYMSEISHNTYNLSNVLQTPAHVFGPPPRNIPPLMPPNTSQSVPPPPLIMPPAFDPKSMPFLVPPVCMPLPPPFTPPPVTVVKPGNGKPLIPPPFPPLIDPNNPLKMTPFSEPSTIPSAPTTMPSLPTHFDPQIIPPFPPPAIPVTLELPNMRHHEPILTPMQLPKPPFGQTVSQISQPEHESHIRPPVPQFPPFRPPEILESQKESQNDLPRQNIPLGEAQLPPYPPLMPPFGTSIRMENPNVSQNEPIRPIVSVGEPQLRPPFPPFGPPVSQFSPPEQLHESLRESHIRPPVPTFSPFVPQFAPPEILEKPRISQNEPPMSSASPRESQLLPPFPPLVPPFRPPEIRENEIQKEYLGPLGEPQFRPPAPSFRLPGPPFVPPELASQNEPIRPSVSLGEPQIMPPFPPLVPPFRPPELRENPDESQKECLGLLGEPLSLPPAPPFIPELKENESHGDPQLRPPFPPFGPPVSQFSPPEQESHIEQHNRPPVPPFGLPVPLFRPPEIQDKSNESLRPSVSLGEPQLRPHFLPFRPPELREMSQKSPNEPQNETFGPHAPLGDPQMRAPLPSLGQLRPIGEPQFRPHFPPFRPPELRDSSNEPLRPPPLLLSPPVSLISDPQFPPNISQSHFPRFPPPPLSEPSVTLFTPHPTSETQSPLEQQNIDILELDKNVHIDAISDPPHSVSDSSPITPQPEPTPVPHFTPDPTQSTTKPPDMWIPLSSPQALQAENNRFPNPPQFPSPVPHFESPPVLISDPQALTPETETIPATIISAPKVSTSHPPIVTQSQAPATHSERFSHLPQQIFSEEIDYDPEMDIPGPHYHSMPHHRPTMDQPFMRPHFQPQRHYGPPPGDQFYPPYPLQHPIRHPRYRYRAPMEYRPLYTEHVTMEGRVYYHNHETMQSFWEPPPDFDEPPEPPIDPPHHFQSQRQLDEAEPEKIKMESGPPQDTIVPTRPVNSTPVPGSEWCVVWTNDEKVFFFNAVINKSVWVIPPEIKDHPIAKKLMERNPDLPLDTVESEAPSKRVKMTEEQEGKDSSGEDGVGQMDEGIEIILQQSLKVKLPKKAKNETAINEIEARNIRASKSLEARTIEYKQMLLDRGVSAFSTWEKEQPKVAFDPRYILFTAKERKLVFEQFSQERIHEEKREKNLVIKLKRESFFSLLQDAKIGVKSSYHDFNLKWSKDPRFKEIEKVRERENLFFEYQEILKKKSKIQNKQKTVEATTKIIKEERTSKKDRVEASLREREREVFESRRNQERVLEDQRSLHKRDEAKVMYKSVLNEIVKDTKADFKSFEKELRLNAEFDENFYSLSRDERENYFEHHLDHLQSKKRSQFQACIDECADIDLSTPFKKARKYIKNDIRFEGLSSSDSKRDNEYNRYLQSKIKLVKEDLLQLLRETKLITYKTKSNLESNPKCLLEIEELLKNDVRYLNLDCISEERRDVLLEYIDELAQKGAPPPPTASSPNRARIK</sequence>
<dbReference type="GO" id="GO:0070063">
    <property type="term" value="F:RNA polymerase binding"/>
    <property type="evidence" value="ECO:0007669"/>
    <property type="project" value="InterPro"/>
</dbReference>
<reference evidence="5 6" key="1">
    <citation type="journal article" date="2023" name="BMC Biol.">
        <title>The compact genome of the sponge Oopsacas minuta (Hexactinellida) is lacking key metazoan core genes.</title>
        <authorList>
            <person name="Santini S."/>
            <person name="Schenkelaars Q."/>
            <person name="Jourda C."/>
            <person name="Duchesne M."/>
            <person name="Belahbib H."/>
            <person name="Rocher C."/>
            <person name="Selva M."/>
            <person name="Riesgo A."/>
            <person name="Vervoort M."/>
            <person name="Leys S.P."/>
            <person name="Kodjabachian L."/>
            <person name="Le Bivic A."/>
            <person name="Borchiellini C."/>
            <person name="Claverie J.M."/>
            <person name="Renard E."/>
        </authorList>
    </citation>
    <scope>NUCLEOTIDE SEQUENCE [LARGE SCALE GENOMIC DNA]</scope>
    <source>
        <strain evidence="5">SPO-2</strain>
    </source>
</reference>
<dbReference type="FunFam" id="2.20.70.10:FF:000049">
    <property type="entry name" value="Transcription elongation regulator 1-like"/>
    <property type="match status" value="1"/>
</dbReference>
<feature type="compositionally biased region" description="Basic and acidic residues" evidence="2">
    <location>
        <begin position="1031"/>
        <end position="1048"/>
    </location>
</feature>
<evidence type="ECO:0008006" key="7">
    <source>
        <dbReference type="Google" id="ProtNLM"/>
    </source>
</evidence>
<dbReference type="GO" id="GO:0003712">
    <property type="term" value="F:transcription coregulator activity"/>
    <property type="evidence" value="ECO:0007669"/>
    <property type="project" value="TreeGrafter"/>
</dbReference>
<feature type="compositionally biased region" description="Pro residues" evidence="2">
    <location>
        <begin position="704"/>
        <end position="716"/>
    </location>
</feature>